<gene>
    <name evidence="6" type="ORF">D2A34_22595</name>
</gene>
<evidence type="ECO:0000259" key="5">
    <source>
        <dbReference type="PROSITE" id="PS51000"/>
    </source>
</evidence>
<dbReference type="Gene3D" id="1.10.10.10">
    <property type="entry name" value="Winged helix-like DNA-binding domain superfamily/Winged helix DNA-binding domain"/>
    <property type="match status" value="1"/>
</dbReference>
<keyword evidence="1" id="KW-0805">Transcription regulation</keyword>
<dbReference type="Pfam" id="PF08220">
    <property type="entry name" value="HTH_DeoR"/>
    <property type="match status" value="1"/>
</dbReference>
<dbReference type="GO" id="GO:0003700">
    <property type="term" value="F:DNA-binding transcription factor activity"/>
    <property type="evidence" value="ECO:0007669"/>
    <property type="project" value="InterPro"/>
</dbReference>
<dbReference type="Pfam" id="PF00455">
    <property type="entry name" value="DeoRC"/>
    <property type="match status" value="1"/>
</dbReference>
<dbReference type="InterPro" id="IPR050313">
    <property type="entry name" value="Carb_Metab_HTH_regulators"/>
</dbReference>
<dbReference type="Proteomes" id="UP000265930">
    <property type="component" value="Unassembled WGS sequence"/>
</dbReference>
<name>A0A399IHL7_9CLOT</name>
<dbReference type="GO" id="GO:0003677">
    <property type="term" value="F:DNA binding"/>
    <property type="evidence" value="ECO:0007669"/>
    <property type="project" value="UniProtKB-KW"/>
</dbReference>
<protein>
    <submittedName>
        <fullName evidence="6">DeoR/GlpR transcriptional regulator</fullName>
    </submittedName>
</protein>
<evidence type="ECO:0000256" key="3">
    <source>
        <dbReference type="ARBA" id="ARBA00023163"/>
    </source>
</evidence>
<dbReference type="SMART" id="SM01134">
    <property type="entry name" value="DeoRC"/>
    <property type="match status" value="1"/>
</dbReference>
<dbReference type="AlphaFoldDB" id="A0A399IHL7"/>
<comment type="caution">
    <text evidence="6">The sequence shown here is derived from an EMBL/GenBank/DDBJ whole genome shotgun (WGS) entry which is preliminary data.</text>
</comment>
<feature type="domain" description="HTH deoR-type" evidence="5">
    <location>
        <begin position="3"/>
        <end position="58"/>
    </location>
</feature>
<evidence type="ECO:0000256" key="4">
    <source>
        <dbReference type="SAM" id="Coils"/>
    </source>
</evidence>
<evidence type="ECO:0000313" key="7">
    <source>
        <dbReference type="Proteomes" id="UP000265930"/>
    </source>
</evidence>
<dbReference type="InterPro" id="IPR036388">
    <property type="entry name" value="WH-like_DNA-bd_sf"/>
</dbReference>
<evidence type="ECO:0000256" key="1">
    <source>
        <dbReference type="ARBA" id="ARBA00023015"/>
    </source>
</evidence>
<dbReference type="SUPFAM" id="SSF46785">
    <property type="entry name" value="Winged helix' DNA-binding domain"/>
    <property type="match status" value="1"/>
</dbReference>
<dbReference type="Gene3D" id="3.40.50.1360">
    <property type="match status" value="1"/>
</dbReference>
<dbReference type="InterPro" id="IPR001034">
    <property type="entry name" value="DeoR_HTH"/>
</dbReference>
<dbReference type="InterPro" id="IPR036390">
    <property type="entry name" value="WH_DNA-bd_sf"/>
</dbReference>
<dbReference type="PANTHER" id="PTHR30363">
    <property type="entry name" value="HTH-TYPE TRANSCRIPTIONAL REGULATOR SRLR-RELATED"/>
    <property type="match status" value="1"/>
</dbReference>
<dbReference type="PROSITE" id="PS00894">
    <property type="entry name" value="HTH_DEOR_1"/>
    <property type="match status" value="1"/>
</dbReference>
<proteinExistence type="predicted"/>
<dbReference type="InterPro" id="IPR018356">
    <property type="entry name" value="Tscrpt_reg_HTH_DeoR_CS"/>
</dbReference>
<keyword evidence="2" id="KW-0238">DNA-binding</keyword>
<dbReference type="PANTHER" id="PTHR30363:SF51">
    <property type="entry name" value="HTH-TYPE TRANSCRIPTIONAL REPRESSOR GLCR"/>
    <property type="match status" value="1"/>
</dbReference>
<accession>A0A399IHL7</accession>
<keyword evidence="4" id="KW-0175">Coiled coil</keyword>
<dbReference type="SMART" id="SM00420">
    <property type="entry name" value="HTH_DEOR"/>
    <property type="match status" value="1"/>
</dbReference>
<dbReference type="InterPro" id="IPR014036">
    <property type="entry name" value="DeoR-like_C"/>
</dbReference>
<dbReference type="SUPFAM" id="SSF100950">
    <property type="entry name" value="NagB/RpiA/CoA transferase-like"/>
    <property type="match status" value="1"/>
</dbReference>
<sequence>MYQEERLLKVLEYLNEHNYMSIHDICKMFNVSRDTARRDIVKLINEGTAIRTHGGISLPILKNTIKEYKERIEAYSEEKKDIARRALEFIEEGKHYFFDVSTIVSFLAQEVNKPIWVLTHSLDNIEILSEKEEIDVHCVGGYLNRKNRFFYRADSTSYLDKMRFDTAILGAASITEDGIYYVDEEDALTKQIAAQKSNKVIVLAEYDKFKCLSYYKGLDWEQIDVIITDKIPPSVFVEIIESHDIQLIIANNIEFLSNCK</sequence>
<organism evidence="6 7">
    <name type="scientific">Clostridium chromiireducens</name>
    <dbReference type="NCBI Taxonomy" id="225345"/>
    <lineage>
        <taxon>Bacteria</taxon>
        <taxon>Bacillati</taxon>
        <taxon>Bacillota</taxon>
        <taxon>Clostridia</taxon>
        <taxon>Eubacteriales</taxon>
        <taxon>Clostridiaceae</taxon>
        <taxon>Clostridium</taxon>
    </lineage>
</organism>
<reference evidence="6 7" key="1">
    <citation type="submission" date="2018-08" db="EMBL/GenBank/DDBJ databases">
        <title>Genome of Clostridium chromiireducens C1, DSM12136.</title>
        <authorList>
            <person name="Xing M."/>
            <person name="Wei Y."/>
            <person name="Ang E.L."/>
            <person name="Zhao H."/>
            <person name="Zhang Y."/>
        </authorList>
    </citation>
    <scope>NUCLEOTIDE SEQUENCE [LARGE SCALE GENOMIC DNA]</scope>
    <source>
        <strain evidence="6 7">C1</strain>
    </source>
</reference>
<evidence type="ECO:0000313" key="6">
    <source>
        <dbReference type="EMBL" id="RII32464.1"/>
    </source>
</evidence>
<dbReference type="PROSITE" id="PS51000">
    <property type="entry name" value="HTH_DEOR_2"/>
    <property type="match status" value="1"/>
</dbReference>
<dbReference type="PRINTS" id="PR00037">
    <property type="entry name" value="HTHLACR"/>
</dbReference>
<evidence type="ECO:0000256" key="2">
    <source>
        <dbReference type="ARBA" id="ARBA00023125"/>
    </source>
</evidence>
<dbReference type="InterPro" id="IPR037171">
    <property type="entry name" value="NagB/RpiA_transferase-like"/>
</dbReference>
<keyword evidence="3" id="KW-0804">Transcription</keyword>
<dbReference type="EMBL" id="QXDJ01000007">
    <property type="protein sequence ID" value="RII32464.1"/>
    <property type="molecule type" value="Genomic_DNA"/>
</dbReference>
<feature type="coiled-coil region" evidence="4">
    <location>
        <begin position="58"/>
        <end position="85"/>
    </location>
</feature>
<dbReference type="RefSeq" id="WP_119367987.1">
    <property type="nucleotide sequence ID" value="NZ_QXDJ01000007.1"/>
</dbReference>